<dbReference type="Proteomes" id="UP000799424">
    <property type="component" value="Unassembled WGS sequence"/>
</dbReference>
<name>A0A6A6ZHP1_9PLEO</name>
<dbReference type="EMBL" id="MU006240">
    <property type="protein sequence ID" value="KAF2820486.1"/>
    <property type="molecule type" value="Genomic_DNA"/>
</dbReference>
<protein>
    <submittedName>
        <fullName evidence="1">Uncharacterized protein</fullName>
    </submittedName>
</protein>
<evidence type="ECO:0000313" key="1">
    <source>
        <dbReference type="EMBL" id="KAF2820486.1"/>
    </source>
</evidence>
<keyword evidence="2" id="KW-1185">Reference proteome</keyword>
<accession>A0A6A6ZHP1</accession>
<reference evidence="1" key="1">
    <citation type="journal article" date="2020" name="Stud. Mycol.">
        <title>101 Dothideomycetes genomes: a test case for predicting lifestyles and emergence of pathogens.</title>
        <authorList>
            <person name="Haridas S."/>
            <person name="Albert R."/>
            <person name="Binder M."/>
            <person name="Bloem J."/>
            <person name="Labutti K."/>
            <person name="Salamov A."/>
            <person name="Andreopoulos B."/>
            <person name="Baker S."/>
            <person name="Barry K."/>
            <person name="Bills G."/>
            <person name="Bluhm B."/>
            <person name="Cannon C."/>
            <person name="Castanera R."/>
            <person name="Culley D."/>
            <person name="Daum C."/>
            <person name="Ezra D."/>
            <person name="Gonzalez J."/>
            <person name="Henrissat B."/>
            <person name="Kuo A."/>
            <person name="Liang C."/>
            <person name="Lipzen A."/>
            <person name="Lutzoni F."/>
            <person name="Magnuson J."/>
            <person name="Mondo S."/>
            <person name="Nolan M."/>
            <person name="Ohm R."/>
            <person name="Pangilinan J."/>
            <person name="Park H.-J."/>
            <person name="Ramirez L."/>
            <person name="Alfaro M."/>
            <person name="Sun H."/>
            <person name="Tritt A."/>
            <person name="Yoshinaga Y."/>
            <person name="Zwiers L.-H."/>
            <person name="Turgeon B."/>
            <person name="Goodwin S."/>
            <person name="Spatafora J."/>
            <person name="Crous P."/>
            <person name="Grigoriev I."/>
        </authorList>
    </citation>
    <scope>NUCLEOTIDE SEQUENCE</scope>
    <source>
        <strain evidence="1">CBS 113818</strain>
    </source>
</reference>
<proteinExistence type="predicted"/>
<evidence type="ECO:0000313" key="2">
    <source>
        <dbReference type="Proteomes" id="UP000799424"/>
    </source>
</evidence>
<sequence length="207" mass="23694">MFLLRNVWCGNGAETKEKVVVLREIQRATVYTRELDVHCYNTSTYTGTCFDPWKVPASPTSPRSPLSSNQPILRNTLTPPLQKRQNRPQRHRIHMQRHIQLLRPRPPIPDLNLIQPSPTRINQQIPLPARRAPIRSFLIAQQRSQTCIPRRLVALHAVVVPQHHIVTKLPSELAVAIELVSAAEMLPPMRVRTWERSMTRSSGRSPA</sequence>
<dbReference type="AlphaFoldDB" id="A0A6A6ZHP1"/>
<gene>
    <name evidence="1" type="ORF">CC86DRAFT_428111</name>
</gene>
<organism evidence="1 2">
    <name type="scientific">Ophiobolus disseminans</name>
    <dbReference type="NCBI Taxonomy" id="1469910"/>
    <lineage>
        <taxon>Eukaryota</taxon>
        <taxon>Fungi</taxon>
        <taxon>Dikarya</taxon>
        <taxon>Ascomycota</taxon>
        <taxon>Pezizomycotina</taxon>
        <taxon>Dothideomycetes</taxon>
        <taxon>Pleosporomycetidae</taxon>
        <taxon>Pleosporales</taxon>
        <taxon>Pleosporineae</taxon>
        <taxon>Phaeosphaeriaceae</taxon>
        <taxon>Ophiobolus</taxon>
    </lineage>
</organism>